<evidence type="ECO:0000313" key="2">
    <source>
        <dbReference type="EMBL" id="GAF26747.1"/>
    </source>
</evidence>
<name>A0A0S6UIF1_NEOTH</name>
<sequence>MFAMLAKGPTVLNPMAILLAMGFAALVGSFFGYYPAR</sequence>
<organism evidence="2">
    <name type="scientific">Moorella thermoacetica Y72</name>
    <dbReference type="NCBI Taxonomy" id="1325331"/>
    <lineage>
        <taxon>Bacteria</taxon>
        <taxon>Bacillati</taxon>
        <taxon>Bacillota</taxon>
        <taxon>Clostridia</taxon>
        <taxon>Neomoorellales</taxon>
        <taxon>Neomoorellaceae</taxon>
        <taxon>Neomoorella</taxon>
    </lineage>
</organism>
<feature type="transmembrane region" description="Helical" evidence="1">
    <location>
        <begin position="12"/>
        <end position="34"/>
    </location>
</feature>
<keyword evidence="1" id="KW-1133">Transmembrane helix</keyword>
<evidence type="ECO:0000256" key="1">
    <source>
        <dbReference type="SAM" id="Phobius"/>
    </source>
</evidence>
<dbReference type="AlphaFoldDB" id="A0A0S6UIF1"/>
<dbReference type="EMBL" id="DF238840">
    <property type="protein sequence ID" value="GAF26747.1"/>
    <property type="molecule type" value="Genomic_DNA"/>
</dbReference>
<dbReference type="Proteomes" id="UP000063718">
    <property type="component" value="Unassembled WGS sequence"/>
</dbReference>
<gene>
    <name evidence="2" type="ORF">MTY_2087</name>
</gene>
<keyword evidence="1" id="KW-0472">Membrane</keyword>
<accession>A0A0S6UIF1</accession>
<reference evidence="2" key="1">
    <citation type="journal article" date="2014" name="Gene">
        <title>Genome-guided analysis of transformation efficiency and carbon dioxide assimilation by Moorella thermoacetica Y72.</title>
        <authorList>
            <person name="Tsukahara K."/>
            <person name="Kita A."/>
            <person name="Nakashimada Y."/>
            <person name="Hoshino T."/>
            <person name="Murakami K."/>
        </authorList>
    </citation>
    <scope>NUCLEOTIDE SEQUENCE [LARGE SCALE GENOMIC DNA]</scope>
    <source>
        <strain evidence="2">Y72</strain>
    </source>
</reference>
<keyword evidence="1" id="KW-0812">Transmembrane</keyword>
<protein>
    <submittedName>
        <fullName evidence="2">ABC-type antimicrobial peptide transport system, permease component</fullName>
    </submittedName>
</protein>
<proteinExistence type="predicted"/>